<dbReference type="EMBL" id="LR797282">
    <property type="protein sequence ID" value="CAB4198907.1"/>
    <property type="molecule type" value="Genomic_DNA"/>
</dbReference>
<protein>
    <submittedName>
        <fullName evidence="2">Uncharacterized protein</fullName>
    </submittedName>
</protein>
<reference evidence="2" key="1">
    <citation type="submission" date="2020-05" db="EMBL/GenBank/DDBJ databases">
        <authorList>
            <person name="Chiriac C."/>
            <person name="Salcher M."/>
            <person name="Ghai R."/>
            <person name="Kavagutti S V."/>
        </authorList>
    </citation>
    <scope>NUCLEOTIDE SEQUENCE</scope>
</reference>
<dbReference type="EMBL" id="LR797098">
    <property type="protein sequence ID" value="CAB4186613.1"/>
    <property type="molecule type" value="Genomic_DNA"/>
</dbReference>
<evidence type="ECO:0000313" key="1">
    <source>
        <dbReference type="EMBL" id="CAB4186613.1"/>
    </source>
</evidence>
<evidence type="ECO:0000313" key="2">
    <source>
        <dbReference type="EMBL" id="CAB4198907.1"/>
    </source>
</evidence>
<accession>A0A6J5RX85</accession>
<dbReference type="EMBL" id="LR797464">
    <property type="protein sequence ID" value="CAB4218658.1"/>
    <property type="molecule type" value="Genomic_DNA"/>
</dbReference>
<organism evidence="2">
    <name type="scientific">uncultured Caudovirales phage</name>
    <dbReference type="NCBI Taxonomy" id="2100421"/>
    <lineage>
        <taxon>Viruses</taxon>
        <taxon>Duplodnaviria</taxon>
        <taxon>Heunggongvirae</taxon>
        <taxon>Uroviricota</taxon>
        <taxon>Caudoviricetes</taxon>
        <taxon>Peduoviridae</taxon>
        <taxon>Maltschvirus</taxon>
        <taxon>Maltschvirus maltsch</taxon>
    </lineage>
</organism>
<sequence length="128" mass="13987">MPLSTHLNILESLSLFAVVAGAEAYTLAQAATPSLESVVAPLIQSFGIPSAWLAVVAYTIRKIVLWGMPRAERIIESHISRQSTMADCQRSLTESTVAIQQENQRLLNEINGKLPRLCQAQPSTTRLS</sequence>
<evidence type="ECO:0000313" key="3">
    <source>
        <dbReference type="EMBL" id="CAB4218658.1"/>
    </source>
</evidence>
<name>A0A6J5RX85_9CAUD</name>
<proteinExistence type="predicted"/>
<gene>
    <name evidence="1" type="ORF">UFOVP1150_31</name>
    <name evidence="2" type="ORF">UFOVP1329_6</name>
    <name evidence="3" type="ORF">UFOVP1595_30</name>
</gene>